<evidence type="ECO:0000313" key="2">
    <source>
        <dbReference type="Proteomes" id="UP000214596"/>
    </source>
</evidence>
<dbReference type="AlphaFoldDB" id="A0A227J2D6"/>
<gene>
    <name evidence="1" type="ORF">CA163_32625</name>
</gene>
<evidence type="ECO:0000313" key="1">
    <source>
        <dbReference type="EMBL" id="OXE28677.1"/>
    </source>
</evidence>
<reference evidence="1 2" key="1">
    <citation type="journal article" date="2017" name="Appl. Environ. Microbiol.">
        <title>Parallel evolution of two clades of a major Atlantic endemic Vibrio parahaemolyticus pathogen lineage by independent acquisition of related pathogenicity islands.</title>
        <authorList>
            <person name="Xu F."/>
            <person name="Gonzalez-Escalona N."/>
            <person name="Drees K.P."/>
            <person name="Sebra R.P."/>
            <person name="Cooper V.S."/>
            <person name="Jones S.H."/>
            <person name="Whistler C.A."/>
        </authorList>
    </citation>
    <scope>NUCLEOTIDE SEQUENCE [LARGE SCALE GENOMIC DNA]</scope>
    <source>
        <strain evidence="1 2">MAVP-3</strain>
    </source>
</reference>
<accession>A0A227J2D6</accession>
<comment type="caution">
    <text evidence="1">The sequence shown here is derived from an EMBL/GenBank/DDBJ whole genome shotgun (WGS) entry which is preliminary data.</text>
</comment>
<sequence length="46" mass="5522">MINFKVHFELFLDGSHSNVDKHHICWLEEIKTSLAFTKLQTQKNRH</sequence>
<organism evidence="1 2">
    <name type="scientific">Vibrio parahaemolyticus</name>
    <dbReference type="NCBI Taxonomy" id="670"/>
    <lineage>
        <taxon>Bacteria</taxon>
        <taxon>Pseudomonadati</taxon>
        <taxon>Pseudomonadota</taxon>
        <taxon>Gammaproteobacteria</taxon>
        <taxon>Vibrionales</taxon>
        <taxon>Vibrionaceae</taxon>
        <taxon>Vibrio</taxon>
    </lineage>
</organism>
<name>A0A227J2D6_VIBPH</name>
<dbReference type="Proteomes" id="UP000214596">
    <property type="component" value="Unassembled WGS sequence"/>
</dbReference>
<proteinExistence type="predicted"/>
<dbReference type="EMBL" id="NIXT01004088">
    <property type="protein sequence ID" value="OXE28677.1"/>
    <property type="molecule type" value="Genomic_DNA"/>
</dbReference>
<protein>
    <submittedName>
        <fullName evidence="1">Uncharacterized protein</fullName>
    </submittedName>
</protein>